<feature type="transmembrane region" description="Helical" evidence="6">
    <location>
        <begin position="273"/>
        <end position="300"/>
    </location>
</feature>
<accession>A0A2X0QQU7</accession>
<dbReference type="Pfam" id="PF02653">
    <property type="entry name" value="BPD_transp_2"/>
    <property type="match status" value="1"/>
</dbReference>
<sequence length="370" mass="40126">MLNVPKFFPTGNMIRPWLGIVIIAIVLMILPFFTDALFGRGWVRIIDFAMLYIMLALGLNIVVGYAGLLDLGYIAFFAVGAYCYALLNSPQLGLHLPFWIVLPLGALLACIFGVLLGAPTLRLRGDYLAIVTLGFGEIIRIFLNNLNAPINITNGPQGISMIDPIHIGEISLNKTYEIFGLVFSPVHLHYYLFLGFTLLVIFISLRLQDSRIGRAWVALREDEIAAKAMGINAAKIKLLAFAMGATFGGLAGGLFAGFQGFVSPESFSLTESITVLCMVVLGGMGNIRGVLLGGMLLVALPEALRHGSGPAQQLLFGKTLVDPESLRMLLFGLTLIIVMLWKPAGLWPSNQRKSELTANTGTIARAQQDS</sequence>
<dbReference type="InterPro" id="IPR001851">
    <property type="entry name" value="ABC_transp_permease"/>
</dbReference>
<feature type="transmembrane region" description="Helical" evidence="6">
    <location>
        <begin position="14"/>
        <end position="33"/>
    </location>
</feature>
<gene>
    <name evidence="7" type="primary">livM</name>
    <name evidence="7" type="ORF">NITFAB_0008</name>
</gene>
<dbReference type="EMBL" id="LS423452">
    <property type="protein sequence ID" value="SPS04419.1"/>
    <property type="molecule type" value="Genomic_DNA"/>
</dbReference>
<feature type="transmembrane region" description="Helical" evidence="6">
    <location>
        <begin position="188"/>
        <end position="205"/>
    </location>
</feature>
<dbReference type="CDD" id="cd06581">
    <property type="entry name" value="TM_PBP1_LivM_like"/>
    <property type="match status" value="1"/>
</dbReference>
<dbReference type="AlphaFoldDB" id="A0A2X0QQU7"/>
<proteinExistence type="predicted"/>
<reference evidence="7" key="1">
    <citation type="submission" date="2018-05" db="EMBL/GenBank/DDBJ databases">
        <authorList>
            <person name="Lanie J.A."/>
            <person name="Ng W.-L."/>
            <person name="Kazmierczak K.M."/>
            <person name="Andrzejewski T.M."/>
            <person name="Davidsen T.M."/>
            <person name="Wayne K.J."/>
            <person name="Tettelin H."/>
            <person name="Glass J.I."/>
            <person name="Rusch D."/>
            <person name="Podicherti R."/>
            <person name="Tsui H.-C.T."/>
            <person name="Winkler M.E."/>
        </authorList>
    </citation>
    <scope>NUCLEOTIDE SEQUENCE</scope>
    <source>
        <strain evidence="7">KNB</strain>
    </source>
</reference>
<feature type="transmembrane region" description="Helical" evidence="6">
    <location>
        <begin position="45"/>
        <end position="65"/>
    </location>
</feature>
<keyword evidence="2" id="KW-1003">Cell membrane</keyword>
<dbReference type="PANTHER" id="PTHR30482:SF10">
    <property type="entry name" value="HIGH-AFFINITY BRANCHED-CHAIN AMINO ACID TRANSPORT PROTEIN BRAE"/>
    <property type="match status" value="1"/>
</dbReference>
<dbReference type="GO" id="GO:0015658">
    <property type="term" value="F:branched-chain amino acid transmembrane transporter activity"/>
    <property type="evidence" value="ECO:0007669"/>
    <property type="project" value="InterPro"/>
</dbReference>
<evidence type="ECO:0000313" key="7">
    <source>
        <dbReference type="EMBL" id="SPS04419.1"/>
    </source>
</evidence>
<dbReference type="GO" id="GO:0005886">
    <property type="term" value="C:plasma membrane"/>
    <property type="evidence" value="ECO:0007669"/>
    <property type="project" value="UniProtKB-SubCell"/>
</dbReference>
<evidence type="ECO:0000256" key="6">
    <source>
        <dbReference type="SAM" id="Phobius"/>
    </source>
</evidence>
<feature type="transmembrane region" description="Helical" evidence="6">
    <location>
        <begin position="71"/>
        <end position="87"/>
    </location>
</feature>
<keyword evidence="5 6" id="KW-0472">Membrane</keyword>
<keyword evidence="4 6" id="KW-1133">Transmembrane helix</keyword>
<comment type="subcellular location">
    <subcellularLocation>
        <location evidence="1">Cell membrane</location>
        <topology evidence="1">Multi-pass membrane protein</topology>
    </subcellularLocation>
</comment>
<evidence type="ECO:0000256" key="4">
    <source>
        <dbReference type="ARBA" id="ARBA00022989"/>
    </source>
</evidence>
<keyword evidence="3 6" id="KW-0812">Transmembrane</keyword>
<dbReference type="InterPro" id="IPR043428">
    <property type="entry name" value="LivM-like"/>
</dbReference>
<organism evidence="7">
    <name type="scientific">Candidatus Nitrotoga fabula</name>
    <dbReference type="NCBI Taxonomy" id="2182327"/>
    <lineage>
        <taxon>Bacteria</taxon>
        <taxon>Pseudomonadati</taxon>
        <taxon>Pseudomonadota</taxon>
        <taxon>Betaproteobacteria</taxon>
        <taxon>Nitrosomonadales</taxon>
        <taxon>Gallionellaceae</taxon>
        <taxon>Candidatus Nitrotoga</taxon>
    </lineage>
</organism>
<evidence type="ECO:0000256" key="5">
    <source>
        <dbReference type="ARBA" id="ARBA00023136"/>
    </source>
</evidence>
<dbReference type="PANTHER" id="PTHR30482">
    <property type="entry name" value="HIGH-AFFINITY BRANCHED-CHAIN AMINO ACID TRANSPORT SYSTEM PERMEASE"/>
    <property type="match status" value="1"/>
</dbReference>
<name>A0A2X0QQU7_9PROT</name>
<evidence type="ECO:0000256" key="1">
    <source>
        <dbReference type="ARBA" id="ARBA00004651"/>
    </source>
</evidence>
<feature type="transmembrane region" description="Helical" evidence="6">
    <location>
        <begin position="238"/>
        <end position="261"/>
    </location>
</feature>
<evidence type="ECO:0000256" key="3">
    <source>
        <dbReference type="ARBA" id="ARBA00022692"/>
    </source>
</evidence>
<evidence type="ECO:0000256" key="2">
    <source>
        <dbReference type="ARBA" id="ARBA00022475"/>
    </source>
</evidence>
<protein>
    <submittedName>
        <fullName evidence="7">Leucine/isoleucine/valine transporter subunit membrane component of ABC superfamily</fullName>
    </submittedName>
</protein>
<feature type="transmembrane region" description="Helical" evidence="6">
    <location>
        <begin position="99"/>
        <end position="118"/>
    </location>
</feature>